<sequence length="327" mass="39017">MILNERVKRVFQPEGYESCVNKLKVKYESQFDQLHNSQQNEELNHLVDSIKQLRSEIQNIQANRMNAESEKNRAEEKLRILEKGIGDKNEQDITIKINQLRADILDLEQQLQDIELEYQQNLYHISKLNLEELKQSDAKNYEKITQQQYENNKNLLLQKKIQKEQEKTQLLGELDYIQIHKNNKVQEEQTQAQIVVEQKSQEISELKTQYFTKTQELSEKNRQYQELLDKFNAASSQAKEIQKNLNDEMELCYNISDQAKKTYQLYQQNKDKYEILNQQIQKDHQSVDHYKQLLNELSKQLEYYIQNQKTIEVNQSIKIDSAIKTDI</sequence>
<keyword evidence="3" id="KW-1185">Reference proteome</keyword>
<protein>
    <submittedName>
        <fullName evidence="2">Uncharacterized protein</fullName>
    </submittedName>
</protein>
<evidence type="ECO:0000313" key="3">
    <source>
        <dbReference type="Proteomes" id="UP000054937"/>
    </source>
</evidence>
<proteinExistence type="predicted"/>
<evidence type="ECO:0000313" key="2">
    <source>
        <dbReference type="EMBL" id="KRX05993.1"/>
    </source>
</evidence>
<accession>A0A0V0QUE9</accession>
<dbReference type="EMBL" id="LDAU01000102">
    <property type="protein sequence ID" value="KRX05993.1"/>
    <property type="molecule type" value="Genomic_DNA"/>
</dbReference>
<comment type="caution">
    <text evidence="2">The sequence shown here is derived from an EMBL/GenBank/DDBJ whole genome shotgun (WGS) entry which is preliminary data.</text>
</comment>
<keyword evidence="1" id="KW-0175">Coiled coil</keyword>
<dbReference type="InParanoid" id="A0A0V0QUE9"/>
<feature type="coiled-coil region" evidence="1">
    <location>
        <begin position="214"/>
        <end position="307"/>
    </location>
</feature>
<organism evidence="2 3">
    <name type="scientific">Pseudocohnilembus persalinus</name>
    <name type="common">Ciliate</name>
    <dbReference type="NCBI Taxonomy" id="266149"/>
    <lineage>
        <taxon>Eukaryota</taxon>
        <taxon>Sar</taxon>
        <taxon>Alveolata</taxon>
        <taxon>Ciliophora</taxon>
        <taxon>Intramacronucleata</taxon>
        <taxon>Oligohymenophorea</taxon>
        <taxon>Scuticociliatia</taxon>
        <taxon>Philasterida</taxon>
        <taxon>Pseudocohnilembidae</taxon>
        <taxon>Pseudocohnilembus</taxon>
    </lineage>
</organism>
<dbReference type="Proteomes" id="UP000054937">
    <property type="component" value="Unassembled WGS sequence"/>
</dbReference>
<name>A0A0V0QUE9_PSEPJ</name>
<feature type="coiled-coil region" evidence="1">
    <location>
        <begin position="36"/>
        <end position="117"/>
    </location>
</feature>
<gene>
    <name evidence="2" type="ORF">PPERSA_01071</name>
</gene>
<dbReference type="AlphaFoldDB" id="A0A0V0QUE9"/>
<reference evidence="2 3" key="1">
    <citation type="journal article" date="2015" name="Sci. Rep.">
        <title>Genome of the facultative scuticociliatosis pathogen Pseudocohnilembus persalinus provides insight into its virulence through horizontal gene transfer.</title>
        <authorList>
            <person name="Xiong J."/>
            <person name="Wang G."/>
            <person name="Cheng J."/>
            <person name="Tian M."/>
            <person name="Pan X."/>
            <person name="Warren A."/>
            <person name="Jiang C."/>
            <person name="Yuan D."/>
            <person name="Miao W."/>
        </authorList>
    </citation>
    <scope>NUCLEOTIDE SEQUENCE [LARGE SCALE GENOMIC DNA]</scope>
    <source>
        <strain evidence="2">36N120E</strain>
    </source>
</reference>
<evidence type="ECO:0000256" key="1">
    <source>
        <dbReference type="SAM" id="Coils"/>
    </source>
</evidence>